<evidence type="ECO:0000313" key="2">
    <source>
        <dbReference type="EMBL" id="UWZ35901.1"/>
    </source>
</evidence>
<feature type="transmembrane region" description="Helical" evidence="1">
    <location>
        <begin position="70"/>
        <end position="90"/>
    </location>
</feature>
<dbReference type="EMBL" id="CP073721">
    <property type="protein sequence ID" value="UWZ35901.1"/>
    <property type="molecule type" value="Genomic_DNA"/>
</dbReference>
<protein>
    <submittedName>
        <fullName evidence="2">Uncharacterized protein</fullName>
    </submittedName>
</protein>
<gene>
    <name evidence="2" type="ORF">Drose_33240</name>
</gene>
<sequence length="108" mass="11041">MKSLTTRFVCWLLGPVVGLALPRRPGAGVLTTFIAGLVNVPLTPFHTAIYAVMAYVGFDVASTAVAVQALFVALMVGSAGLATWAGLVLAQPVTKTGVTRGLVRSAGA</sequence>
<keyword evidence="1" id="KW-1133">Transmembrane helix</keyword>
<organism evidence="2 3">
    <name type="scientific">Dactylosporangium roseum</name>
    <dbReference type="NCBI Taxonomy" id="47989"/>
    <lineage>
        <taxon>Bacteria</taxon>
        <taxon>Bacillati</taxon>
        <taxon>Actinomycetota</taxon>
        <taxon>Actinomycetes</taxon>
        <taxon>Micromonosporales</taxon>
        <taxon>Micromonosporaceae</taxon>
        <taxon>Dactylosporangium</taxon>
    </lineage>
</organism>
<evidence type="ECO:0000256" key="1">
    <source>
        <dbReference type="SAM" id="Phobius"/>
    </source>
</evidence>
<dbReference type="RefSeq" id="WP_260725247.1">
    <property type="nucleotide sequence ID" value="NZ_BAAABS010000051.1"/>
</dbReference>
<feature type="transmembrane region" description="Helical" evidence="1">
    <location>
        <begin position="34"/>
        <end position="58"/>
    </location>
</feature>
<name>A0ABY5Z1J6_9ACTN</name>
<proteinExistence type="predicted"/>
<keyword evidence="1" id="KW-0812">Transmembrane</keyword>
<dbReference type="Proteomes" id="UP001058271">
    <property type="component" value="Chromosome"/>
</dbReference>
<evidence type="ECO:0000313" key="3">
    <source>
        <dbReference type="Proteomes" id="UP001058271"/>
    </source>
</evidence>
<keyword evidence="3" id="KW-1185">Reference proteome</keyword>
<reference evidence="2" key="1">
    <citation type="submission" date="2021-04" db="EMBL/GenBank/DDBJ databases">
        <title>Biosynthetic gene clusters of Dactylosporangioum roseum.</title>
        <authorList>
            <person name="Hartkoorn R.C."/>
            <person name="Beaudoing E."/>
            <person name="Hot D."/>
            <person name="Moureu S."/>
        </authorList>
    </citation>
    <scope>NUCLEOTIDE SEQUENCE</scope>
    <source>
        <strain evidence="2">NRRL B-16295</strain>
    </source>
</reference>
<keyword evidence="1" id="KW-0472">Membrane</keyword>
<accession>A0ABY5Z1J6</accession>